<keyword evidence="4" id="KW-1185">Reference proteome</keyword>
<keyword evidence="2" id="KW-0812">Transmembrane</keyword>
<sequence length="155" mass="17532">MEEQLLNQIIPILITAIIGIIATVIKIVGDAVIELIKAKKEEATQKIIQGQHEKEVKTALEVWNIVEEHFRITEVIGDTIQLKIIMFNDLLLKKLPGLTQEQLDYLRQTIAGEFNKGKQILAEDKAKQQAQINTQLQQENEVLKNKLATIQNTVA</sequence>
<keyword evidence="2" id="KW-1133">Transmembrane helix</keyword>
<reference evidence="3 4" key="1">
    <citation type="submission" date="2016-11" db="EMBL/GenBank/DDBJ databases">
        <authorList>
            <person name="Jaros S."/>
            <person name="Januszkiewicz K."/>
            <person name="Wedrychowicz H."/>
        </authorList>
    </citation>
    <scope>NUCLEOTIDE SEQUENCE [LARGE SCALE GENOMIC DNA]</scope>
    <source>
        <strain evidence="3 4">DSM 21758</strain>
    </source>
</reference>
<evidence type="ECO:0000313" key="3">
    <source>
        <dbReference type="EMBL" id="SHI63732.1"/>
    </source>
</evidence>
<accession>A0A1M6CRT1</accession>
<evidence type="ECO:0000256" key="2">
    <source>
        <dbReference type="SAM" id="Phobius"/>
    </source>
</evidence>
<name>A0A1M6CRT1_9CLOT</name>
<dbReference type="AlphaFoldDB" id="A0A1M6CRT1"/>
<feature type="transmembrane region" description="Helical" evidence="2">
    <location>
        <begin position="6"/>
        <end position="29"/>
    </location>
</feature>
<keyword evidence="1" id="KW-0175">Coiled coil</keyword>
<dbReference type="OrthoDB" id="1907161at2"/>
<protein>
    <submittedName>
        <fullName evidence="3">Uncharacterized protein</fullName>
    </submittedName>
</protein>
<feature type="coiled-coil region" evidence="1">
    <location>
        <begin position="126"/>
        <end position="153"/>
    </location>
</feature>
<evidence type="ECO:0000313" key="4">
    <source>
        <dbReference type="Proteomes" id="UP000184310"/>
    </source>
</evidence>
<dbReference type="STRING" id="1121302.SAMN02745163_00535"/>
<dbReference type="Proteomes" id="UP000184310">
    <property type="component" value="Unassembled WGS sequence"/>
</dbReference>
<evidence type="ECO:0000256" key="1">
    <source>
        <dbReference type="SAM" id="Coils"/>
    </source>
</evidence>
<dbReference type="EMBL" id="FQZB01000004">
    <property type="protein sequence ID" value="SHI63732.1"/>
    <property type="molecule type" value="Genomic_DNA"/>
</dbReference>
<dbReference type="RefSeq" id="WP_072985020.1">
    <property type="nucleotide sequence ID" value="NZ_FQZB01000004.1"/>
</dbReference>
<proteinExistence type="predicted"/>
<gene>
    <name evidence="3" type="ORF">SAMN02745163_00535</name>
</gene>
<organism evidence="3 4">
    <name type="scientific">Clostridium cavendishii DSM 21758</name>
    <dbReference type="NCBI Taxonomy" id="1121302"/>
    <lineage>
        <taxon>Bacteria</taxon>
        <taxon>Bacillati</taxon>
        <taxon>Bacillota</taxon>
        <taxon>Clostridia</taxon>
        <taxon>Eubacteriales</taxon>
        <taxon>Clostridiaceae</taxon>
        <taxon>Clostridium</taxon>
    </lineage>
</organism>
<keyword evidence="2" id="KW-0472">Membrane</keyword>